<organism evidence="2 3">
    <name type="scientific">Arenimonas oryziterrae DSM 21050 = YC6267</name>
    <dbReference type="NCBI Taxonomy" id="1121015"/>
    <lineage>
        <taxon>Bacteria</taxon>
        <taxon>Pseudomonadati</taxon>
        <taxon>Pseudomonadota</taxon>
        <taxon>Gammaproteobacteria</taxon>
        <taxon>Lysobacterales</taxon>
        <taxon>Lysobacteraceae</taxon>
        <taxon>Arenimonas</taxon>
    </lineage>
</organism>
<feature type="chain" id="PRO_5001870908" description="Tetratricopeptide repeat protein" evidence="1">
    <location>
        <begin position="20"/>
        <end position="277"/>
    </location>
</feature>
<dbReference type="STRING" id="1121015.GCA_000420545_00908"/>
<keyword evidence="1" id="KW-0732">Signal</keyword>
<evidence type="ECO:0000313" key="2">
    <source>
        <dbReference type="EMBL" id="KFN43693.1"/>
    </source>
</evidence>
<name>A0A091AU10_9GAMM</name>
<protein>
    <recommendedName>
        <fullName evidence="4">Tetratricopeptide repeat protein</fullName>
    </recommendedName>
</protein>
<sequence length="277" mass="29487">MKNAFPLLILLAATQVASACENSLPLSGSANVPVCEREGPGCRSATEVLYEYTQAQPDDPLTFGIALQSSPWRMYGADLRILTVAELAGMLRPQLEPKHKRVELHGSWTGVAPSTTTPSLATQLSRQLKGFPVTGMDGFLWMDSKGGMRTTRQAFTVRRGAGRYFVPTGKEVLVPLTVGWAAGLEDRFGPEDAEMMLLAGVGNDVFLLCPDGALADFEAGAKMGSAIAAYNAAQVRLSRNQAGDRAAALALLERAKALGDAKAAAQLQGLRRVPAKK</sequence>
<dbReference type="PATRIC" id="fig|1121015.4.peg.1583"/>
<feature type="signal peptide" evidence="1">
    <location>
        <begin position="1"/>
        <end position="19"/>
    </location>
</feature>
<gene>
    <name evidence="2" type="ORF">N789_10475</name>
</gene>
<comment type="caution">
    <text evidence="2">The sequence shown here is derived from an EMBL/GenBank/DDBJ whole genome shotgun (WGS) entry which is preliminary data.</text>
</comment>
<proteinExistence type="predicted"/>
<dbReference type="Proteomes" id="UP000029385">
    <property type="component" value="Unassembled WGS sequence"/>
</dbReference>
<dbReference type="PROSITE" id="PS51257">
    <property type="entry name" value="PROKAR_LIPOPROTEIN"/>
    <property type="match status" value="1"/>
</dbReference>
<accession>A0A091AU10</accession>
<keyword evidence="3" id="KW-1185">Reference proteome</keyword>
<evidence type="ECO:0000313" key="3">
    <source>
        <dbReference type="Proteomes" id="UP000029385"/>
    </source>
</evidence>
<evidence type="ECO:0008006" key="4">
    <source>
        <dbReference type="Google" id="ProtNLM"/>
    </source>
</evidence>
<dbReference type="EMBL" id="AVCI01000005">
    <property type="protein sequence ID" value="KFN43693.1"/>
    <property type="molecule type" value="Genomic_DNA"/>
</dbReference>
<dbReference type="AlphaFoldDB" id="A0A091AU10"/>
<evidence type="ECO:0000256" key="1">
    <source>
        <dbReference type="SAM" id="SignalP"/>
    </source>
</evidence>
<reference evidence="2 3" key="1">
    <citation type="submission" date="2013-09" db="EMBL/GenBank/DDBJ databases">
        <title>Genome sequencing of Arenimonas oryziterrae.</title>
        <authorList>
            <person name="Chen F."/>
            <person name="Wang G."/>
        </authorList>
    </citation>
    <scope>NUCLEOTIDE SEQUENCE [LARGE SCALE GENOMIC DNA]</scope>
    <source>
        <strain evidence="2 3">YC6267</strain>
    </source>
</reference>